<dbReference type="Gene3D" id="2.40.128.20">
    <property type="match status" value="1"/>
</dbReference>
<feature type="signal peptide" evidence="1">
    <location>
        <begin position="1"/>
        <end position="22"/>
    </location>
</feature>
<dbReference type="AlphaFoldDB" id="A0A224XVL9"/>
<dbReference type="EMBL" id="GFTR01003936">
    <property type="protein sequence ID" value="JAW12490.1"/>
    <property type="molecule type" value="Transcribed_RNA"/>
</dbReference>
<organism evidence="2">
    <name type="scientific">Panstrongylus lignarius</name>
    <dbReference type="NCBI Taxonomy" id="156445"/>
    <lineage>
        <taxon>Eukaryota</taxon>
        <taxon>Metazoa</taxon>
        <taxon>Ecdysozoa</taxon>
        <taxon>Arthropoda</taxon>
        <taxon>Hexapoda</taxon>
        <taxon>Insecta</taxon>
        <taxon>Pterygota</taxon>
        <taxon>Neoptera</taxon>
        <taxon>Paraneoptera</taxon>
        <taxon>Hemiptera</taxon>
        <taxon>Heteroptera</taxon>
        <taxon>Panheteroptera</taxon>
        <taxon>Cimicomorpha</taxon>
        <taxon>Reduviidae</taxon>
        <taxon>Triatominae</taxon>
        <taxon>Panstrongylus</taxon>
    </lineage>
</organism>
<evidence type="ECO:0000256" key="1">
    <source>
        <dbReference type="SAM" id="SignalP"/>
    </source>
</evidence>
<dbReference type="SUPFAM" id="SSF50814">
    <property type="entry name" value="Lipocalins"/>
    <property type="match status" value="1"/>
</dbReference>
<keyword evidence="1" id="KW-0732">Signal</keyword>
<feature type="chain" id="PRO_5013347654" evidence="1">
    <location>
        <begin position="23"/>
        <end position="237"/>
    </location>
</feature>
<protein>
    <submittedName>
        <fullName evidence="2">Putative triabin-like lipocalin lipocalin lipocalin</fullName>
    </submittedName>
</protein>
<evidence type="ECO:0000313" key="2">
    <source>
        <dbReference type="EMBL" id="JAW12490.1"/>
    </source>
</evidence>
<reference evidence="2" key="1">
    <citation type="journal article" date="2018" name="PLoS Negl. Trop. Dis.">
        <title>An insight into the salivary gland and fat body transcriptome of Panstrongylus lignarius (Hemiptera: Heteroptera), the main vector of Chagas disease in Peru.</title>
        <authorList>
            <person name="Nevoa J.C."/>
            <person name="Mendes M.T."/>
            <person name="da Silva M.V."/>
            <person name="Soares S.C."/>
            <person name="Oliveira C.J.F."/>
            <person name="Ribeiro J.M.C."/>
        </authorList>
    </citation>
    <scope>NUCLEOTIDE SEQUENCE</scope>
</reference>
<proteinExistence type="predicted"/>
<accession>A0A224XVL9</accession>
<sequence>MNLTFLSLTIFILLGMINWSTSPRLEIQSRPELKQSNITQQLQKVRVGCPYMSPKQKFYAIKYYNGDWFLDRYYILNPRKNNIKSLCTRMSYLYHELVGGYQVISQYGVVLDEFGNDFSYKTVKTNYIMMSKSVGKFILCDMDSKENPEPNCHTEVTVLDTDYDNYSIEYICGREGSIESASIIKIFVHSSYILDDKVTTSLKKLGLKLEDFKISLDPIIPERKLCILPLYKQCKCC</sequence>
<dbReference type="InterPro" id="IPR012674">
    <property type="entry name" value="Calycin"/>
</dbReference>
<name>A0A224XVL9_9HEMI</name>